<reference evidence="1 2" key="1">
    <citation type="submission" date="2024-09" db="EMBL/GenBank/DDBJ databases">
        <title>Rethinking Asexuality: The Enigmatic Case of Functional Sexual Genes in Lepraria (Stereocaulaceae).</title>
        <authorList>
            <person name="Doellman M."/>
            <person name="Sun Y."/>
            <person name="Barcenas-Pena A."/>
            <person name="Lumbsch H.T."/>
            <person name="Grewe F."/>
        </authorList>
    </citation>
    <scope>NUCLEOTIDE SEQUENCE [LARGE SCALE GENOMIC DNA]</scope>
    <source>
        <strain evidence="1 2">Grewe 0041</strain>
    </source>
</reference>
<gene>
    <name evidence="1" type="ORF">ABVK25_009110</name>
</gene>
<accession>A0ABR4AY61</accession>
<dbReference type="Proteomes" id="UP001590951">
    <property type="component" value="Unassembled WGS sequence"/>
</dbReference>
<proteinExistence type="predicted"/>
<protein>
    <submittedName>
        <fullName evidence="1">Uncharacterized protein</fullName>
    </submittedName>
</protein>
<dbReference type="EMBL" id="JBHFEH010000045">
    <property type="protein sequence ID" value="KAL2050602.1"/>
    <property type="molecule type" value="Genomic_DNA"/>
</dbReference>
<organism evidence="1 2">
    <name type="scientific">Lepraria finkii</name>
    <dbReference type="NCBI Taxonomy" id="1340010"/>
    <lineage>
        <taxon>Eukaryota</taxon>
        <taxon>Fungi</taxon>
        <taxon>Dikarya</taxon>
        <taxon>Ascomycota</taxon>
        <taxon>Pezizomycotina</taxon>
        <taxon>Lecanoromycetes</taxon>
        <taxon>OSLEUM clade</taxon>
        <taxon>Lecanoromycetidae</taxon>
        <taxon>Lecanorales</taxon>
        <taxon>Lecanorineae</taxon>
        <taxon>Stereocaulaceae</taxon>
        <taxon>Lepraria</taxon>
    </lineage>
</organism>
<evidence type="ECO:0000313" key="2">
    <source>
        <dbReference type="Proteomes" id="UP001590951"/>
    </source>
</evidence>
<name>A0ABR4AY61_9LECA</name>
<evidence type="ECO:0000313" key="1">
    <source>
        <dbReference type="EMBL" id="KAL2050602.1"/>
    </source>
</evidence>
<comment type="caution">
    <text evidence="1">The sequence shown here is derived from an EMBL/GenBank/DDBJ whole genome shotgun (WGS) entry which is preliminary data.</text>
</comment>
<sequence>MPPECTTLVARIQKSLHTRLGWYAILQSTSLPKQHLLLARDLCWLMAGMGYAQEYHVERYLRECFVPRIAPVSRKRS</sequence>
<keyword evidence="2" id="KW-1185">Reference proteome</keyword>